<proteinExistence type="predicted"/>
<reference evidence="2" key="1">
    <citation type="submission" date="2020-11" db="EMBL/GenBank/DDBJ databases">
        <authorList>
            <person name="Tran Van P."/>
        </authorList>
    </citation>
    <scope>NUCLEOTIDE SEQUENCE</scope>
</reference>
<keyword evidence="1" id="KW-0812">Transmembrane</keyword>
<evidence type="ECO:0000313" key="2">
    <source>
        <dbReference type="EMBL" id="CAD7653066.1"/>
    </source>
</evidence>
<protein>
    <submittedName>
        <fullName evidence="2">Uncharacterized protein</fullName>
    </submittedName>
</protein>
<dbReference type="OrthoDB" id="3169036at2759"/>
<dbReference type="EMBL" id="OC921048">
    <property type="protein sequence ID" value="CAD7653066.1"/>
    <property type="molecule type" value="Genomic_DNA"/>
</dbReference>
<dbReference type="Proteomes" id="UP000728032">
    <property type="component" value="Unassembled WGS sequence"/>
</dbReference>
<accession>A0A7R9QP39</accession>
<keyword evidence="3" id="KW-1185">Reference proteome</keyword>
<feature type="transmembrane region" description="Helical" evidence="1">
    <location>
        <begin position="42"/>
        <end position="65"/>
    </location>
</feature>
<name>A0A7R9QP39_9ACAR</name>
<dbReference type="AlphaFoldDB" id="A0A7R9QP39"/>
<gene>
    <name evidence="2" type="ORF">ONB1V03_LOCUS9724</name>
</gene>
<organism evidence="2">
    <name type="scientific">Oppiella nova</name>
    <dbReference type="NCBI Taxonomy" id="334625"/>
    <lineage>
        <taxon>Eukaryota</taxon>
        <taxon>Metazoa</taxon>
        <taxon>Ecdysozoa</taxon>
        <taxon>Arthropoda</taxon>
        <taxon>Chelicerata</taxon>
        <taxon>Arachnida</taxon>
        <taxon>Acari</taxon>
        <taxon>Acariformes</taxon>
        <taxon>Sarcoptiformes</taxon>
        <taxon>Oribatida</taxon>
        <taxon>Brachypylina</taxon>
        <taxon>Oppioidea</taxon>
        <taxon>Oppiidae</taxon>
        <taxon>Oppiella</taxon>
    </lineage>
</organism>
<evidence type="ECO:0000256" key="1">
    <source>
        <dbReference type="SAM" id="Phobius"/>
    </source>
</evidence>
<evidence type="ECO:0000313" key="3">
    <source>
        <dbReference type="Proteomes" id="UP000728032"/>
    </source>
</evidence>
<sequence length="91" mass="10715">MGSLLSIFRAKRDTKALLESIHNEIESIEDLKESVSKREKNCICLFFTAFVIIYTISVLVFYRFYLVVNYSKQNIIENLLWLLPFIVSPFM</sequence>
<keyword evidence="1" id="KW-0472">Membrane</keyword>
<keyword evidence="1" id="KW-1133">Transmembrane helix</keyword>
<dbReference type="EMBL" id="CAJPVJ010006223">
    <property type="protein sequence ID" value="CAG2170253.1"/>
    <property type="molecule type" value="Genomic_DNA"/>
</dbReference>